<dbReference type="EMBL" id="LAZR01008136">
    <property type="protein sequence ID" value="KKM80735.1"/>
    <property type="molecule type" value="Genomic_DNA"/>
</dbReference>
<sequence length="79" mass="8810">MKIKCSMCGGTGHVWLGNNVGERLSNLRAVKSLTRDELSRLTGIARGTLYNMESGRSEPTARNLLKLSRFYRVPIDSLI</sequence>
<protein>
    <recommendedName>
        <fullName evidence="1">HTH cro/C1-type domain-containing protein</fullName>
    </recommendedName>
</protein>
<comment type="caution">
    <text evidence="2">The sequence shown here is derived from an EMBL/GenBank/DDBJ whole genome shotgun (WGS) entry which is preliminary data.</text>
</comment>
<organism evidence="2">
    <name type="scientific">marine sediment metagenome</name>
    <dbReference type="NCBI Taxonomy" id="412755"/>
    <lineage>
        <taxon>unclassified sequences</taxon>
        <taxon>metagenomes</taxon>
        <taxon>ecological metagenomes</taxon>
    </lineage>
</organism>
<dbReference type="InterPro" id="IPR001387">
    <property type="entry name" value="Cro/C1-type_HTH"/>
</dbReference>
<dbReference type="Pfam" id="PF01381">
    <property type="entry name" value="HTH_3"/>
    <property type="match status" value="1"/>
</dbReference>
<feature type="domain" description="HTH cro/C1-type" evidence="1">
    <location>
        <begin position="24"/>
        <end position="78"/>
    </location>
</feature>
<dbReference type="InterPro" id="IPR010982">
    <property type="entry name" value="Lambda_DNA-bd_dom_sf"/>
</dbReference>
<dbReference type="Gene3D" id="1.10.260.40">
    <property type="entry name" value="lambda repressor-like DNA-binding domains"/>
    <property type="match status" value="1"/>
</dbReference>
<dbReference type="SUPFAM" id="SSF47413">
    <property type="entry name" value="lambda repressor-like DNA-binding domains"/>
    <property type="match status" value="1"/>
</dbReference>
<proteinExistence type="predicted"/>
<reference evidence="2" key="1">
    <citation type="journal article" date="2015" name="Nature">
        <title>Complex archaea that bridge the gap between prokaryotes and eukaryotes.</title>
        <authorList>
            <person name="Spang A."/>
            <person name="Saw J.H."/>
            <person name="Jorgensen S.L."/>
            <person name="Zaremba-Niedzwiedzka K."/>
            <person name="Martijn J."/>
            <person name="Lind A.E."/>
            <person name="van Eijk R."/>
            <person name="Schleper C."/>
            <person name="Guy L."/>
            <person name="Ettema T.J."/>
        </authorList>
    </citation>
    <scope>NUCLEOTIDE SEQUENCE</scope>
</reference>
<dbReference type="AlphaFoldDB" id="A0A0F9MVP8"/>
<name>A0A0F9MVP8_9ZZZZ</name>
<evidence type="ECO:0000259" key="1">
    <source>
        <dbReference type="PROSITE" id="PS50943"/>
    </source>
</evidence>
<dbReference type="PROSITE" id="PS50943">
    <property type="entry name" value="HTH_CROC1"/>
    <property type="match status" value="1"/>
</dbReference>
<gene>
    <name evidence="2" type="ORF">LCGC14_1336930</name>
</gene>
<dbReference type="CDD" id="cd00093">
    <property type="entry name" value="HTH_XRE"/>
    <property type="match status" value="1"/>
</dbReference>
<accession>A0A0F9MVP8</accession>
<dbReference type="SMART" id="SM00530">
    <property type="entry name" value="HTH_XRE"/>
    <property type="match status" value="1"/>
</dbReference>
<dbReference type="GO" id="GO:0003677">
    <property type="term" value="F:DNA binding"/>
    <property type="evidence" value="ECO:0007669"/>
    <property type="project" value="InterPro"/>
</dbReference>
<evidence type="ECO:0000313" key="2">
    <source>
        <dbReference type="EMBL" id="KKM80735.1"/>
    </source>
</evidence>